<dbReference type="SUPFAM" id="SSF56801">
    <property type="entry name" value="Acetyl-CoA synthetase-like"/>
    <property type="match status" value="1"/>
</dbReference>
<proteinExistence type="predicted"/>
<organism evidence="2">
    <name type="scientific">freshwater metagenome</name>
    <dbReference type="NCBI Taxonomy" id="449393"/>
    <lineage>
        <taxon>unclassified sequences</taxon>
        <taxon>metagenomes</taxon>
        <taxon>ecological metagenomes</taxon>
    </lineage>
</organism>
<protein>
    <submittedName>
        <fullName evidence="2">Unannotated protein</fullName>
    </submittedName>
</protein>
<feature type="domain" description="AMP-binding enzyme C-terminal" evidence="1">
    <location>
        <begin position="1"/>
        <end position="74"/>
    </location>
</feature>
<gene>
    <name evidence="2" type="ORF">UFOPK4209_00649</name>
</gene>
<evidence type="ECO:0000313" key="2">
    <source>
        <dbReference type="EMBL" id="CAB5037791.1"/>
    </source>
</evidence>
<sequence length="89" mass="9819">MEALIRSHYPDLEIIVIGISDIEWGQALRVVVTGEKHGLTLAQIRDIVGVQIGRLAAPRSLLYLEKMPMIGIGKPDLVLLRSAQATEEM</sequence>
<evidence type="ECO:0000259" key="1">
    <source>
        <dbReference type="Pfam" id="PF13193"/>
    </source>
</evidence>
<dbReference type="Pfam" id="PF13193">
    <property type="entry name" value="AMP-binding_C"/>
    <property type="match status" value="1"/>
</dbReference>
<accession>A0A6J7S9Z2</accession>
<dbReference type="InterPro" id="IPR025110">
    <property type="entry name" value="AMP-bd_C"/>
</dbReference>
<dbReference type="InterPro" id="IPR045851">
    <property type="entry name" value="AMP-bd_C_sf"/>
</dbReference>
<dbReference type="AlphaFoldDB" id="A0A6J7S9Z2"/>
<name>A0A6J7S9Z2_9ZZZZ</name>
<dbReference type="EMBL" id="CAFBPY010000087">
    <property type="protein sequence ID" value="CAB5037791.1"/>
    <property type="molecule type" value="Genomic_DNA"/>
</dbReference>
<reference evidence="2" key="1">
    <citation type="submission" date="2020-05" db="EMBL/GenBank/DDBJ databases">
        <authorList>
            <person name="Chiriac C."/>
            <person name="Salcher M."/>
            <person name="Ghai R."/>
            <person name="Kavagutti S V."/>
        </authorList>
    </citation>
    <scope>NUCLEOTIDE SEQUENCE</scope>
</reference>
<dbReference type="Gene3D" id="3.30.300.30">
    <property type="match status" value="1"/>
</dbReference>